<reference evidence="3" key="1">
    <citation type="submission" date="2021-02" db="EMBL/GenBank/DDBJ databases">
        <authorList>
            <person name="Dougan E. K."/>
            <person name="Rhodes N."/>
            <person name="Thang M."/>
            <person name="Chan C."/>
        </authorList>
    </citation>
    <scope>NUCLEOTIDE SEQUENCE</scope>
</reference>
<feature type="transmembrane region" description="Helical" evidence="2">
    <location>
        <begin position="61"/>
        <end position="78"/>
    </location>
</feature>
<dbReference type="Proteomes" id="UP000601435">
    <property type="component" value="Unassembled WGS sequence"/>
</dbReference>
<keyword evidence="2" id="KW-0472">Membrane</keyword>
<keyword evidence="2" id="KW-0812">Transmembrane</keyword>
<accession>A0A813C922</accession>
<organism evidence="3 4">
    <name type="scientific">Symbiodinium necroappetens</name>
    <dbReference type="NCBI Taxonomy" id="1628268"/>
    <lineage>
        <taxon>Eukaryota</taxon>
        <taxon>Sar</taxon>
        <taxon>Alveolata</taxon>
        <taxon>Dinophyceae</taxon>
        <taxon>Suessiales</taxon>
        <taxon>Symbiodiniaceae</taxon>
        <taxon>Symbiodinium</taxon>
    </lineage>
</organism>
<feature type="transmembrane region" description="Helical" evidence="2">
    <location>
        <begin position="24"/>
        <end position="49"/>
    </location>
</feature>
<feature type="transmembrane region" description="Helical" evidence="2">
    <location>
        <begin position="129"/>
        <end position="157"/>
    </location>
</feature>
<feature type="transmembrane region" description="Helical" evidence="2">
    <location>
        <begin position="85"/>
        <end position="109"/>
    </location>
</feature>
<keyword evidence="4" id="KW-1185">Reference proteome</keyword>
<protein>
    <submittedName>
        <fullName evidence="3">Uncharacterized protein</fullName>
    </submittedName>
</protein>
<feature type="region of interest" description="Disordered" evidence="1">
    <location>
        <begin position="177"/>
        <end position="198"/>
    </location>
</feature>
<name>A0A813C922_9DINO</name>
<comment type="caution">
    <text evidence="3">The sequence shown here is derived from an EMBL/GenBank/DDBJ whole genome shotgun (WGS) entry which is preliminary data.</text>
</comment>
<evidence type="ECO:0000256" key="1">
    <source>
        <dbReference type="SAM" id="MobiDB-lite"/>
    </source>
</evidence>
<proteinExistence type="predicted"/>
<evidence type="ECO:0000256" key="2">
    <source>
        <dbReference type="SAM" id="Phobius"/>
    </source>
</evidence>
<dbReference type="EMBL" id="CAJNJA010087752">
    <property type="protein sequence ID" value="CAE7939047.1"/>
    <property type="molecule type" value="Genomic_DNA"/>
</dbReference>
<gene>
    <name evidence="3" type="ORF">SNEC2469_LOCUS33387</name>
</gene>
<keyword evidence="2" id="KW-1133">Transmembrane helix</keyword>
<sequence length="198" mass="21877">MSSPALRSIASKGVSIDQAANPQIALPLLVLAPLNLINVVATLFDIFYLDDEMEHWERKSMGATSILVRCLILCMLYRKTRDERCFIYLVIQKMSMVYLASMTPRLMVWEMSAKTMVAGASHGLMPFQLLTYSFCFFFAVLGIRGTASLPGCGLCLLRMMMARSFRACCHVPHGVSCGSAESESDSESWSSSRSSTSS</sequence>
<evidence type="ECO:0000313" key="3">
    <source>
        <dbReference type="EMBL" id="CAE7939047.1"/>
    </source>
</evidence>
<dbReference type="AlphaFoldDB" id="A0A813C922"/>
<evidence type="ECO:0000313" key="4">
    <source>
        <dbReference type="Proteomes" id="UP000601435"/>
    </source>
</evidence>